<comment type="caution">
    <text evidence="6">The sequence shown here is derived from an EMBL/GenBank/DDBJ whole genome shotgun (WGS) entry which is preliminary data.</text>
</comment>
<evidence type="ECO:0000313" key="6">
    <source>
        <dbReference type="EMBL" id="CAL4189730.1"/>
    </source>
</evidence>
<comment type="subcellular location">
    <subcellularLocation>
        <location evidence="1">Membrane</location>
        <topology evidence="1">Multi-pass membrane protein</topology>
    </subcellularLocation>
</comment>
<dbReference type="GO" id="GO:0016020">
    <property type="term" value="C:membrane"/>
    <property type="evidence" value="ECO:0007669"/>
    <property type="project" value="UniProtKB-SubCell"/>
</dbReference>
<organism evidence="6 7">
    <name type="scientific">Meganyctiphanes norvegica</name>
    <name type="common">Northern krill</name>
    <name type="synonym">Thysanopoda norvegica</name>
    <dbReference type="NCBI Taxonomy" id="48144"/>
    <lineage>
        <taxon>Eukaryota</taxon>
        <taxon>Metazoa</taxon>
        <taxon>Ecdysozoa</taxon>
        <taxon>Arthropoda</taxon>
        <taxon>Crustacea</taxon>
        <taxon>Multicrustacea</taxon>
        <taxon>Malacostraca</taxon>
        <taxon>Eumalacostraca</taxon>
        <taxon>Eucarida</taxon>
        <taxon>Euphausiacea</taxon>
        <taxon>Euphausiidae</taxon>
        <taxon>Meganyctiphanes</taxon>
    </lineage>
</organism>
<dbReference type="AlphaFoldDB" id="A0AAV2SGF7"/>
<dbReference type="Proteomes" id="UP001497623">
    <property type="component" value="Unassembled WGS sequence"/>
</dbReference>
<dbReference type="EMBL" id="CAXKWB010066274">
    <property type="protein sequence ID" value="CAL4189730.1"/>
    <property type="molecule type" value="Genomic_DNA"/>
</dbReference>
<evidence type="ECO:0000256" key="3">
    <source>
        <dbReference type="ARBA" id="ARBA00022989"/>
    </source>
</evidence>
<keyword evidence="7" id="KW-1185">Reference proteome</keyword>
<evidence type="ECO:0000313" key="7">
    <source>
        <dbReference type="Proteomes" id="UP001497623"/>
    </source>
</evidence>
<keyword evidence="3 5" id="KW-1133">Transmembrane helix</keyword>
<accession>A0AAV2SGF7</accession>
<evidence type="ECO:0000256" key="2">
    <source>
        <dbReference type="ARBA" id="ARBA00022692"/>
    </source>
</evidence>
<feature type="transmembrane region" description="Helical" evidence="5">
    <location>
        <begin position="111"/>
        <end position="130"/>
    </location>
</feature>
<keyword evidence="4 5" id="KW-0472">Membrane</keyword>
<dbReference type="PANTHER" id="PTHR23507">
    <property type="entry name" value="ZGC:174356"/>
    <property type="match status" value="1"/>
</dbReference>
<gene>
    <name evidence="6" type="ORF">MNOR_LOCUS36413</name>
</gene>
<keyword evidence="2 5" id="KW-0812">Transmembrane</keyword>
<sequence length="161" mass="18022">MGGDTIQLIHKNSFQDSESEYANEKIFAIYHTKPSKGGGNTYLYTRKKFGWNYIDYTYWSMFSTPVTMIASGIVLPFQSVYLGFDDYLIGFIGSSTEMFKHVIEGTAPEGWYMYLGTIVIVVGFGVSASIRSSLTKLVSPDEIGGCLRCACSCRNIITSYW</sequence>
<evidence type="ECO:0000256" key="5">
    <source>
        <dbReference type="SAM" id="Phobius"/>
    </source>
</evidence>
<dbReference type="GO" id="GO:0022857">
    <property type="term" value="F:transmembrane transporter activity"/>
    <property type="evidence" value="ECO:0007669"/>
    <property type="project" value="TreeGrafter"/>
</dbReference>
<dbReference type="PANTHER" id="PTHR23507:SF1">
    <property type="entry name" value="FI18259P1-RELATED"/>
    <property type="match status" value="1"/>
</dbReference>
<protein>
    <submittedName>
        <fullName evidence="6">Uncharacterized protein</fullName>
    </submittedName>
</protein>
<name>A0AAV2SGF7_MEGNR</name>
<evidence type="ECO:0000256" key="4">
    <source>
        <dbReference type="ARBA" id="ARBA00023136"/>
    </source>
</evidence>
<feature type="transmembrane region" description="Helical" evidence="5">
    <location>
        <begin position="56"/>
        <end position="77"/>
    </location>
</feature>
<proteinExistence type="predicted"/>
<evidence type="ECO:0000256" key="1">
    <source>
        <dbReference type="ARBA" id="ARBA00004141"/>
    </source>
</evidence>
<reference evidence="6 7" key="1">
    <citation type="submission" date="2024-05" db="EMBL/GenBank/DDBJ databases">
        <authorList>
            <person name="Wallberg A."/>
        </authorList>
    </citation>
    <scope>NUCLEOTIDE SEQUENCE [LARGE SCALE GENOMIC DNA]</scope>
</reference>